<evidence type="ECO:0000313" key="2">
    <source>
        <dbReference type="Proteomes" id="UP001595457"/>
    </source>
</evidence>
<dbReference type="RefSeq" id="WP_377816904.1">
    <property type="nucleotide sequence ID" value="NZ_JBHRSJ010000035.1"/>
</dbReference>
<keyword evidence="2" id="KW-1185">Reference proteome</keyword>
<evidence type="ECO:0008006" key="3">
    <source>
        <dbReference type="Google" id="ProtNLM"/>
    </source>
</evidence>
<comment type="caution">
    <text evidence="1">The sequence shown here is derived from an EMBL/GenBank/DDBJ whole genome shotgun (WGS) entry which is preliminary data.</text>
</comment>
<name>A0ABV7B1P0_9GAMM</name>
<proteinExistence type="predicted"/>
<reference evidence="2" key="1">
    <citation type="journal article" date="2019" name="Int. J. Syst. Evol. Microbiol.">
        <title>The Global Catalogue of Microorganisms (GCM) 10K type strain sequencing project: providing services to taxonomists for standard genome sequencing and annotation.</title>
        <authorList>
            <consortium name="The Broad Institute Genomics Platform"/>
            <consortium name="The Broad Institute Genome Sequencing Center for Infectious Disease"/>
            <person name="Wu L."/>
            <person name="Ma J."/>
        </authorList>
    </citation>
    <scope>NUCLEOTIDE SEQUENCE [LARGE SCALE GENOMIC DNA]</scope>
    <source>
        <strain evidence="2">KCTC 62195</strain>
    </source>
</reference>
<accession>A0ABV7B1P0</accession>
<dbReference type="EMBL" id="JBHRSJ010000035">
    <property type="protein sequence ID" value="MFC2974647.1"/>
    <property type="molecule type" value="Genomic_DNA"/>
</dbReference>
<gene>
    <name evidence="1" type="ORF">ACFOJE_20865</name>
</gene>
<sequence length="92" mass="9675">MSRTTLGITFRATPPADLAKKGNTDVLCTVQNIDADLALDGALDLLDAARGGLLNIVDEENVSRQVVLVLHALESATALVRAAFEGEEVAND</sequence>
<evidence type="ECO:0000313" key="1">
    <source>
        <dbReference type="EMBL" id="MFC2974647.1"/>
    </source>
</evidence>
<protein>
    <recommendedName>
        <fullName evidence="3">DUF3077 domain-containing protein</fullName>
    </recommendedName>
</protein>
<dbReference type="Proteomes" id="UP001595457">
    <property type="component" value="Unassembled WGS sequence"/>
</dbReference>
<organism evidence="1 2">
    <name type="scientific">Azotobacter bryophylli</name>
    <dbReference type="NCBI Taxonomy" id="1986537"/>
    <lineage>
        <taxon>Bacteria</taxon>
        <taxon>Pseudomonadati</taxon>
        <taxon>Pseudomonadota</taxon>
        <taxon>Gammaproteobacteria</taxon>
        <taxon>Pseudomonadales</taxon>
        <taxon>Pseudomonadaceae</taxon>
        <taxon>Azotobacter</taxon>
    </lineage>
</organism>